<dbReference type="PANTHER" id="PTHR11820:SF90">
    <property type="entry name" value="FLUTATHIONE S-TRANSFERASE"/>
    <property type="match status" value="1"/>
</dbReference>
<evidence type="ECO:0000259" key="2">
    <source>
        <dbReference type="Pfam" id="PF01557"/>
    </source>
</evidence>
<dbReference type="SUPFAM" id="SSF56529">
    <property type="entry name" value="FAH"/>
    <property type="match status" value="1"/>
</dbReference>
<reference evidence="3 4" key="1">
    <citation type="submission" date="2018-09" db="EMBL/GenBank/DDBJ databases">
        <authorList>
            <person name="Zhu H."/>
        </authorList>
    </citation>
    <scope>NUCLEOTIDE SEQUENCE [LARGE SCALE GENOMIC DNA]</scope>
    <source>
        <strain evidence="3 4">K1W22B-8</strain>
    </source>
</reference>
<dbReference type="GO" id="GO:0018773">
    <property type="term" value="F:acetylpyruvate hydrolase activity"/>
    <property type="evidence" value="ECO:0007669"/>
    <property type="project" value="TreeGrafter"/>
</dbReference>
<name>A0A418W8L1_9PROT</name>
<evidence type="ECO:0000313" key="4">
    <source>
        <dbReference type="Proteomes" id="UP000284605"/>
    </source>
</evidence>
<organism evidence="3 4">
    <name type="scientific">Oleomonas cavernae</name>
    <dbReference type="NCBI Taxonomy" id="2320859"/>
    <lineage>
        <taxon>Bacteria</taxon>
        <taxon>Pseudomonadati</taxon>
        <taxon>Pseudomonadota</taxon>
        <taxon>Alphaproteobacteria</taxon>
        <taxon>Acetobacterales</taxon>
        <taxon>Acetobacteraceae</taxon>
        <taxon>Oleomonas</taxon>
    </lineage>
</organism>
<keyword evidence="3" id="KW-0378">Hydrolase</keyword>
<evidence type="ECO:0000313" key="3">
    <source>
        <dbReference type="EMBL" id="RJF86351.1"/>
    </source>
</evidence>
<evidence type="ECO:0000256" key="1">
    <source>
        <dbReference type="ARBA" id="ARBA00022723"/>
    </source>
</evidence>
<dbReference type="PANTHER" id="PTHR11820">
    <property type="entry name" value="ACYLPYRUVASE"/>
    <property type="match status" value="1"/>
</dbReference>
<dbReference type="Proteomes" id="UP000284605">
    <property type="component" value="Unassembled WGS sequence"/>
</dbReference>
<dbReference type="AlphaFoldDB" id="A0A418W8L1"/>
<dbReference type="OrthoDB" id="9780293at2"/>
<protein>
    <submittedName>
        <fullName evidence="3">FAA hydrolase family protein</fullName>
    </submittedName>
</protein>
<dbReference type="EMBL" id="QYUK01000011">
    <property type="protein sequence ID" value="RJF86351.1"/>
    <property type="molecule type" value="Genomic_DNA"/>
</dbReference>
<dbReference type="Gene3D" id="3.90.850.10">
    <property type="entry name" value="Fumarylacetoacetase-like, C-terminal domain"/>
    <property type="match status" value="1"/>
</dbReference>
<sequence>MSDLIFAPVTLPSLPIAGSDRRLPVNRIFCVGRNYEAHAKEMGVQVDREAPFYFTKSPQAAIESGSTVPYPPGTDNYHYEMELVVAIGEPGFRVTEAEAPGIIYGYACGLDMTRRDLQLDARAKGRPWDLGKDVEQSAVVSPIMPVSAVGHPIAGRIELRQNGETRQSADLRDLIWSVEELISHLSNYYHLKAGDLIFTGTPAGVGPTAPGDHLQGSIEGLGEISLQIGSRE</sequence>
<proteinExistence type="predicted"/>
<keyword evidence="4" id="KW-1185">Reference proteome</keyword>
<dbReference type="GO" id="GO:0046872">
    <property type="term" value="F:metal ion binding"/>
    <property type="evidence" value="ECO:0007669"/>
    <property type="project" value="UniProtKB-KW"/>
</dbReference>
<gene>
    <name evidence="3" type="ORF">D3874_04365</name>
</gene>
<accession>A0A418W8L1</accession>
<feature type="domain" description="Fumarylacetoacetase-like C-terminal" evidence="2">
    <location>
        <begin position="28"/>
        <end position="225"/>
    </location>
</feature>
<dbReference type="InterPro" id="IPR011234">
    <property type="entry name" value="Fumarylacetoacetase-like_C"/>
</dbReference>
<dbReference type="InterPro" id="IPR036663">
    <property type="entry name" value="Fumarylacetoacetase_C_sf"/>
</dbReference>
<comment type="caution">
    <text evidence="3">The sequence shown here is derived from an EMBL/GenBank/DDBJ whole genome shotgun (WGS) entry which is preliminary data.</text>
</comment>
<keyword evidence="1" id="KW-0479">Metal-binding</keyword>
<dbReference type="RefSeq" id="WP_119776982.1">
    <property type="nucleotide sequence ID" value="NZ_QYUK01000011.1"/>
</dbReference>
<dbReference type="Pfam" id="PF01557">
    <property type="entry name" value="FAA_hydrolase"/>
    <property type="match status" value="1"/>
</dbReference>